<reference evidence="1 2" key="1">
    <citation type="submission" date="2018-05" db="EMBL/GenBank/DDBJ databases">
        <title>Genetic diversity of glacier-inhabiting Cryobacterium bacteria in China and description of Cryobacterium mengkeensis sp. nov. and Arthrobacter glacialis sp. nov.</title>
        <authorList>
            <person name="Liu Q."/>
            <person name="Xin Y.-H."/>
        </authorList>
    </citation>
    <scope>NUCLEOTIDE SEQUENCE [LARGE SCALE GENOMIC DNA]</scope>
    <source>
        <strain evidence="1 2">GP3</strain>
    </source>
</reference>
<dbReference type="RefSeq" id="WP_110104744.1">
    <property type="nucleotide sequence ID" value="NZ_JACBZZ010000001.1"/>
</dbReference>
<dbReference type="Proteomes" id="UP000246303">
    <property type="component" value="Unassembled WGS sequence"/>
</dbReference>
<comment type="caution">
    <text evidence="1">The sequence shown here is derived from an EMBL/GenBank/DDBJ whole genome shotgun (WGS) entry which is preliminary data.</text>
</comment>
<dbReference type="OrthoDB" id="7056088at2"/>
<protein>
    <submittedName>
        <fullName evidence="1">Uncharacterized protein</fullName>
    </submittedName>
</protein>
<evidence type="ECO:0000313" key="1">
    <source>
        <dbReference type="EMBL" id="PXA69459.1"/>
    </source>
</evidence>
<organism evidence="1 2">
    <name type="scientific">Arthrobacter psychrochitiniphilus</name>
    <dbReference type="NCBI Taxonomy" id="291045"/>
    <lineage>
        <taxon>Bacteria</taxon>
        <taxon>Bacillati</taxon>
        <taxon>Actinomycetota</taxon>
        <taxon>Actinomycetes</taxon>
        <taxon>Micrococcales</taxon>
        <taxon>Micrococcaceae</taxon>
        <taxon>Arthrobacter</taxon>
    </lineage>
</organism>
<accession>A0A2V3DW00</accession>
<gene>
    <name evidence="1" type="ORF">CVS29_02610</name>
</gene>
<dbReference type="EMBL" id="QHLZ01000001">
    <property type="protein sequence ID" value="PXA69459.1"/>
    <property type="molecule type" value="Genomic_DNA"/>
</dbReference>
<keyword evidence="2" id="KW-1185">Reference proteome</keyword>
<sequence>MGDLEALETYVDYDMWQSKLSQAFFSMNQPDEPVIVFIDDEEMSRFFPHLTDPVGSLRSAVLAELRQTDKSTIFDAIDRRLAIWRRGPRDLAPPCLPLLAVTVLAGSRMRNDGEFSQAAYYPRLLSLMTSGSNNITARGIQKHFDLVAEMWQVLDKWIESNQDFLGSSTIYPGNYSRIGYPLSQTLMKASDRERLSIFLQRRRVDQASKSSPQHLLALLRLWLHKPRGFSKAFLDLVQKGSGNPLLLAVIVKLAEEQPSDFPVVEGRVRLDLGLCIDPEDWSVSWVIPVHPRLTTQRLTTGNGSFITIKEPEYGTVYDIVEGALPESVPLMNRSFQAVGDKAVVTKKLRQLWILRMDPSSGRWLSVSDVIPSEQHLLVVQQSDNAEMDDLLSKSAVSGYWKFRGVLFPGWSVYVDVSFTGPIGLSPTGTFISIEELLKPASNLRPKLMNGLELRTVVGGRHFLSGGEPDLQLPDDPSREFIQILLDGRLPGTRAMANGSLFPLRLAGPFTEGNHAVSVDDVTLEFFVHSRGSAAQWEAEQTESVVDRLPSDSAYGIRRAEFVLSRRGKDAAVWFVSPSGKVRMQGEPPISSLSTRLGFPESYQWKVQVPTDTAWVLAERAGKISHLQQITTDPPNFEPLDIPAQFFWRRAASETIDYTNPLWRAFLSQSMQESIHGR</sequence>
<proteinExistence type="predicted"/>
<name>A0A2V3DW00_9MICC</name>
<dbReference type="AlphaFoldDB" id="A0A2V3DW00"/>
<evidence type="ECO:0000313" key="2">
    <source>
        <dbReference type="Proteomes" id="UP000246303"/>
    </source>
</evidence>